<accession>A0A1Y2D0F7</accession>
<evidence type="ECO:0000259" key="4">
    <source>
        <dbReference type="PROSITE" id="PS50048"/>
    </source>
</evidence>
<evidence type="ECO:0000256" key="2">
    <source>
        <dbReference type="ARBA" id="ARBA00023242"/>
    </source>
</evidence>
<dbReference type="PANTHER" id="PTHR47659">
    <property type="entry name" value="ZN(II)2CYS6 TRANSCRIPTION FACTOR (EUROFUNG)-RELATED"/>
    <property type="match status" value="1"/>
</dbReference>
<keyword evidence="1" id="KW-0479">Metal-binding</keyword>
<keyword evidence="6" id="KW-1185">Reference proteome</keyword>
<feature type="compositionally biased region" description="Basic and acidic residues" evidence="3">
    <location>
        <begin position="581"/>
        <end position="592"/>
    </location>
</feature>
<evidence type="ECO:0000256" key="1">
    <source>
        <dbReference type="ARBA" id="ARBA00022723"/>
    </source>
</evidence>
<evidence type="ECO:0000313" key="5">
    <source>
        <dbReference type="EMBL" id="ORY52758.1"/>
    </source>
</evidence>
<feature type="compositionally biased region" description="Basic residues" evidence="3">
    <location>
        <begin position="594"/>
        <end position="603"/>
    </location>
</feature>
<feature type="region of interest" description="Disordered" evidence="3">
    <location>
        <begin position="556"/>
        <end position="637"/>
    </location>
</feature>
<dbReference type="CDD" id="cd00067">
    <property type="entry name" value="GAL4"/>
    <property type="match status" value="1"/>
</dbReference>
<dbReference type="InterPro" id="IPR050335">
    <property type="entry name" value="ERT1_acuK_gluconeogen_tf"/>
</dbReference>
<dbReference type="AlphaFoldDB" id="A0A1Y2D0F7"/>
<gene>
    <name evidence="5" type="ORF">LY90DRAFT_508114</name>
</gene>
<dbReference type="EMBL" id="MCOG01000092">
    <property type="protein sequence ID" value="ORY52758.1"/>
    <property type="molecule type" value="Genomic_DNA"/>
</dbReference>
<dbReference type="STRING" id="1754190.A0A1Y2D0F7"/>
<reference evidence="5 6" key="1">
    <citation type="submission" date="2016-08" db="EMBL/GenBank/DDBJ databases">
        <title>A Parts List for Fungal Cellulosomes Revealed by Comparative Genomics.</title>
        <authorList>
            <consortium name="DOE Joint Genome Institute"/>
            <person name="Haitjema C.H."/>
            <person name="Gilmore S.P."/>
            <person name="Henske J.K."/>
            <person name="Solomon K.V."/>
            <person name="De Groot R."/>
            <person name="Kuo A."/>
            <person name="Mondo S.J."/>
            <person name="Salamov A.A."/>
            <person name="Labutti K."/>
            <person name="Zhao Z."/>
            <person name="Chiniquy J."/>
            <person name="Barry K."/>
            <person name="Brewer H.M."/>
            <person name="Purvine S.O."/>
            <person name="Wright A.T."/>
            <person name="Boxma B."/>
            <person name="Van Alen T."/>
            <person name="Hackstein J.H."/>
            <person name="Baker S.E."/>
            <person name="Grigoriev I.V."/>
            <person name="O'Malley M.A."/>
        </authorList>
    </citation>
    <scope>NUCLEOTIDE SEQUENCE [LARGE SCALE GENOMIC DNA]</scope>
    <source>
        <strain evidence="5 6">G1</strain>
    </source>
</reference>
<feature type="domain" description="Zn(2)-C6 fungal-type" evidence="4">
    <location>
        <begin position="520"/>
        <end position="551"/>
    </location>
</feature>
<organism evidence="5 6">
    <name type="scientific">Neocallimastix californiae</name>
    <dbReference type="NCBI Taxonomy" id="1754190"/>
    <lineage>
        <taxon>Eukaryota</taxon>
        <taxon>Fungi</taxon>
        <taxon>Fungi incertae sedis</taxon>
        <taxon>Chytridiomycota</taxon>
        <taxon>Chytridiomycota incertae sedis</taxon>
        <taxon>Neocallimastigomycetes</taxon>
        <taxon>Neocallimastigales</taxon>
        <taxon>Neocallimastigaceae</taxon>
        <taxon>Neocallimastix</taxon>
    </lineage>
</organism>
<dbReference type="GO" id="GO:0000981">
    <property type="term" value="F:DNA-binding transcription factor activity, RNA polymerase II-specific"/>
    <property type="evidence" value="ECO:0007669"/>
    <property type="project" value="InterPro"/>
</dbReference>
<sequence>MLSRSDDDFRNFQNYTRLLDCDRKNFIKCNGIDQYDNQDPLNTYMIQDPYVMNPEVTTEEFATLNVNNPTELAYSKIPEGYNPVGVQNLNENFPNKINWPQGPGPFLMQDDFNQFEYPYNSYINNLYESQTFGRNMEEVPQQALFENSLTFDPQLNFNNFYANEPGYYCPNPMDYPQGSFPPNALLNPRSLALAAQNPQIPPGVDSIPTSNFNQTIDNIPSSAPVHLSKYFKLSKSSSLNPPFVIPPLPGNGMNQHYRLAGHPSQKFFPYVNSNRIPPNAKEMYRKAGTSSTLINDVVTTNPLAMNEAFVTDGAINNACNLAVSSRSAEITKQLETKTENTIVKTEKNENSSIPTKITTTVKAETSKKDEISNPTTLPTTSSTIATTNTNAATIKTENESSKMDIDIKNITIKTENTIKEENIATVTTSSLAESSKASTAKVIDSKVIKSQINTTVPAPVVTTVAPVDNSKAAPAAEMSKSLSSQTNNNVISAPTKQNSNSVTTANGVVRVKKRHQVKVACVNCRKACKKCDENRPCARCIKMDLCATCVDGERKPREKGVRRGPYKRQKQLQHQNSSNDLKNKNTEKDGLQKTRQKRKKTQKQLKQESEAENTTDKVAIPNSVQTTNSSITGTVQG</sequence>
<proteinExistence type="predicted"/>
<dbReference type="Proteomes" id="UP000193920">
    <property type="component" value="Unassembled WGS sequence"/>
</dbReference>
<dbReference type="OrthoDB" id="2538135at2759"/>
<keyword evidence="2" id="KW-0539">Nucleus</keyword>
<feature type="compositionally biased region" description="Basic residues" evidence="3">
    <location>
        <begin position="562"/>
        <end position="571"/>
    </location>
</feature>
<feature type="compositionally biased region" description="Polar residues" evidence="3">
    <location>
        <begin position="622"/>
        <end position="637"/>
    </location>
</feature>
<dbReference type="PANTHER" id="PTHR47659:SF7">
    <property type="entry name" value="FUNGAL TRANSCRIPTIONAL REGULATORY PROTEIN, N-TERMINAL DOMAIN-CONTAINING PROTEIN"/>
    <property type="match status" value="1"/>
</dbReference>
<dbReference type="GO" id="GO:0008270">
    <property type="term" value="F:zinc ion binding"/>
    <property type="evidence" value="ECO:0007669"/>
    <property type="project" value="InterPro"/>
</dbReference>
<evidence type="ECO:0000256" key="3">
    <source>
        <dbReference type="SAM" id="MobiDB-lite"/>
    </source>
</evidence>
<comment type="caution">
    <text evidence="5">The sequence shown here is derived from an EMBL/GenBank/DDBJ whole genome shotgun (WGS) entry which is preliminary data.</text>
</comment>
<dbReference type="SMART" id="SM00066">
    <property type="entry name" value="GAL4"/>
    <property type="match status" value="1"/>
</dbReference>
<evidence type="ECO:0000313" key="6">
    <source>
        <dbReference type="Proteomes" id="UP000193920"/>
    </source>
</evidence>
<dbReference type="InterPro" id="IPR001138">
    <property type="entry name" value="Zn2Cys6_DnaBD"/>
</dbReference>
<protein>
    <recommendedName>
        <fullName evidence="4">Zn(2)-C6 fungal-type domain-containing protein</fullName>
    </recommendedName>
</protein>
<dbReference type="PROSITE" id="PS50048">
    <property type="entry name" value="ZN2_CY6_FUNGAL_2"/>
    <property type="match status" value="1"/>
</dbReference>
<name>A0A1Y2D0F7_9FUNG</name>